<dbReference type="Proteomes" id="UP000193944">
    <property type="component" value="Unassembled WGS sequence"/>
</dbReference>
<accession>A0A1Y1XP51</accession>
<dbReference type="InterPro" id="IPR038919">
    <property type="entry name" value="STB2/STB2"/>
</dbReference>
<reference evidence="3 4" key="1">
    <citation type="submission" date="2016-08" db="EMBL/GenBank/DDBJ databases">
        <title>A Parts List for Fungal Cellulosomes Revealed by Comparative Genomics.</title>
        <authorList>
            <consortium name="DOE Joint Genome Institute"/>
            <person name="Haitjema C.H."/>
            <person name="Gilmore S.P."/>
            <person name="Henske J.K."/>
            <person name="Solomon K.V."/>
            <person name="De Groot R."/>
            <person name="Kuo A."/>
            <person name="Mondo S.J."/>
            <person name="Salamov A.A."/>
            <person name="Labutti K."/>
            <person name="Zhao Z."/>
            <person name="Chiniquy J."/>
            <person name="Barry K."/>
            <person name="Brewer H.M."/>
            <person name="Purvine S.O."/>
            <person name="Wright A.T."/>
            <person name="Boxma B."/>
            <person name="Van Alen T."/>
            <person name="Hackstein J.H."/>
            <person name="Baker S.E."/>
            <person name="Grigoriev I.V."/>
            <person name="O'Malley M.A."/>
        </authorList>
    </citation>
    <scope>NUCLEOTIDE SEQUENCE [LARGE SCALE GENOMIC DNA]</scope>
    <source>
        <strain evidence="3 4">S4</strain>
    </source>
</reference>
<dbReference type="PANTHER" id="PTHR31011:SF2">
    <property type="entry name" value="PROTEIN STB2-RELATED"/>
    <property type="match status" value="1"/>
</dbReference>
<evidence type="ECO:0000313" key="4">
    <source>
        <dbReference type="Proteomes" id="UP000193944"/>
    </source>
</evidence>
<protein>
    <recommendedName>
        <fullName evidence="2">STB6-like N-terminal domain-containing protein</fullName>
    </recommendedName>
</protein>
<evidence type="ECO:0000313" key="3">
    <source>
        <dbReference type="EMBL" id="ORX87512.1"/>
    </source>
</evidence>
<comment type="caution">
    <text evidence="3">The sequence shown here is derived from an EMBL/GenBank/DDBJ whole genome shotgun (WGS) entry which is preliminary data.</text>
</comment>
<evidence type="ECO:0000256" key="1">
    <source>
        <dbReference type="SAM" id="Coils"/>
    </source>
</evidence>
<dbReference type="InterPro" id="IPR059025">
    <property type="entry name" value="STB6_N"/>
</dbReference>
<gene>
    <name evidence="3" type="ORF">BCR32DRAFT_264276</name>
</gene>
<dbReference type="OrthoDB" id="19806at2759"/>
<reference evidence="3 4" key="2">
    <citation type="submission" date="2016-08" db="EMBL/GenBank/DDBJ databases">
        <title>Pervasive Adenine N6-methylation of Active Genes in Fungi.</title>
        <authorList>
            <consortium name="DOE Joint Genome Institute"/>
            <person name="Mondo S.J."/>
            <person name="Dannebaum R.O."/>
            <person name="Kuo R.C."/>
            <person name="Labutti K."/>
            <person name="Haridas S."/>
            <person name="Kuo A."/>
            <person name="Salamov A."/>
            <person name="Ahrendt S.R."/>
            <person name="Lipzen A."/>
            <person name="Sullivan W."/>
            <person name="Andreopoulos W.B."/>
            <person name="Clum A."/>
            <person name="Lindquist E."/>
            <person name="Daum C."/>
            <person name="Ramamoorthy G.K."/>
            <person name="Gryganskyi A."/>
            <person name="Culley D."/>
            <person name="Magnuson J.K."/>
            <person name="James T.Y."/>
            <person name="O'Malley M.A."/>
            <person name="Stajich J.E."/>
            <person name="Spatafora J.W."/>
            <person name="Visel A."/>
            <person name="Grigoriev I.V."/>
        </authorList>
    </citation>
    <scope>NUCLEOTIDE SEQUENCE [LARGE SCALE GENOMIC DNA]</scope>
    <source>
        <strain evidence="3 4">S4</strain>
    </source>
</reference>
<proteinExistence type="predicted"/>
<feature type="domain" description="STB6-like N-terminal" evidence="2">
    <location>
        <begin position="5"/>
        <end position="144"/>
    </location>
</feature>
<dbReference type="STRING" id="1754192.A0A1Y1XP51"/>
<feature type="coiled-coil region" evidence="1">
    <location>
        <begin position="402"/>
        <end position="451"/>
    </location>
</feature>
<keyword evidence="1" id="KW-0175">Coiled coil</keyword>
<dbReference type="EMBL" id="MCFG01000008">
    <property type="protein sequence ID" value="ORX87512.1"/>
    <property type="molecule type" value="Genomic_DNA"/>
</dbReference>
<dbReference type="PANTHER" id="PTHR31011">
    <property type="entry name" value="PROTEIN STB2-RELATED"/>
    <property type="match status" value="1"/>
</dbReference>
<keyword evidence="4" id="KW-1185">Reference proteome</keyword>
<dbReference type="AlphaFoldDB" id="A0A1Y1XP51"/>
<organism evidence="3 4">
    <name type="scientific">Anaeromyces robustus</name>
    <dbReference type="NCBI Taxonomy" id="1754192"/>
    <lineage>
        <taxon>Eukaryota</taxon>
        <taxon>Fungi</taxon>
        <taxon>Fungi incertae sedis</taxon>
        <taxon>Chytridiomycota</taxon>
        <taxon>Chytridiomycota incertae sedis</taxon>
        <taxon>Neocallimastigomycetes</taxon>
        <taxon>Neocallimastigales</taxon>
        <taxon>Neocallimastigaceae</taxon>
        <taxon>Anaeromyces</taxon>
    </lineage>
</organism>
<dbReference type="Pfam" id="PF25995">
    <property type="entry name" value="STB6_N"/>
    <property type="match status" value="1"/>
</dbReference>
<name>A0A1Y1XP51_9FUNG</name>
<evidence type="ECO:0000259" key="2">
    <source>
        <dbReference type="Pfam" id="PF25995"/>
    </source>
</evidence>
<sequence length="680" mass="80305">MKMKLCMLEINSVYELMKENNSILIKENSLYLEGFQSYIILDWVTDRTRFCKTITVYTGNPEHKIHVCSVSFLSPNKEDYNGIIERLFKQYEKDKAKPKSLENNNIIMVTDLISFPTSLTTLPLTDGDYECHKLPLYININLKQFGCSGRGILTLKEPSDSQKNKFYQLFDIHTSVPFNFAILELGKIIQMSLYFLGMLQVPNCDDGLICDETIKAIRRAYISLGSKTEIDENGFSPILIKDIIKEVVDLIFKLHVLGYQSQKDPFRFPNNFERQIIAFKRNNGLRVIGEKSSELDILTIKKINTTYTNSVASTKHKYKGLEEKNDISFYFQHINVDRLKYLISGKKKNINENIKSMDNLKNIFNNSLMKLNDIKKNNIIQATQDMERPERRFLDILNADYDENDNEEINILNDENEIIEKEKEKDQEHEKEQEKEKEQELEKDNQIIEYKEEIQENDFDSLFKIANSNNILINLYHSNSTVETRTRQICENFDDYSFDENSMPKKIKEYKEYLKDSKLINKIKEYQKSKHNHSLNNKHLRKTKSFSDIYEIRRNIENKNKVIEISLKSYNHITHLLDLENECKLKMDKIKLYIKDYSNIIETCSKVYDKRYTESKKFENELNGIKENQNKLLSSLQDVDMLNSKQQYDISNVDEKLKDMEDLIEQIKNRKLYLINNFTF</sequence>
<dbReference type="GO" id="GO:0070822">
    <property type="term" value="C:Sin3-type complex"/>
    <property type="evidence" value="ECO:0007669"/>
    <property type="project" value="TreeGrafter"/>
</dbReference>